<sequence length="361" mass="39161">MTIPLKVDDIASYLADTGWERDPQGWRGASVWQHPGDYEVLVPARDGMGDSDRRLREILHCLCALEDRPAGDIALEIARPQLDKQSFRTFPTGHDPGYTSLLLGTQTVLGVRNVLTAVARTVVQGPHFAFPGRQPGVVGDLLRAAELGPSRAGSYVVEIRVAADATARTPSGEQVTGRAVLVQMLEAVSVAQAAVAADAPAAFDETVTAGVSADLCKALSELSGHDRSEPFEIGFRWARSRPLDVPSHVVAFPETSGSLLHAAYLRLRDLKATGAATVSGVVEGLHDDSSGNDRWRIKVRGELSTEHTELVRRAVWVRLPDQASYDRAIAAHRERRVITVMGELSSVTGRVELVPRREFDI</sequence>
<proteinExistence type="predicted"/>
<evidence type="ECO:0000313" key="2">
    <source>
        <dbReference type="Proteomes" id="UP000240429"/>
    </source>
</evidence>
<evidence type="ECO:0000313" key="1">
    <source>
        <dbReference type="EMBL" id="PSM43433.1"/>
    </source>
</evidence>
<protein>
    <submittedName>
        <fullName evidence="1">Uncharacterized protein</fullName>
    </submittedName>
</protein>
<keyword evidence="2" id="KW-1185">Reference proteome</keyword>
<dbReference type="AlphaFoldDB" id="A0A2P8QB18"/>
<name>A0A2P8QB18_9ACTN</name>
<dbReference type="EMBL" id="PYBJ01000005">
    <property type="protein sequence ID" value="PSM43433.1"/>
    <property type="molecule type" value="Genomic_DNA"/>
</dbReference>
<dbReference type="OrthoDB" id="3818889at2"/>
<dbReference type="Proteomes" id="UP000240429">
    <property type="component" value="Unassembled WGS sequence"/>
</dbReference>
<dbReference type="RefSeq" id="WP_107016168.1">
    <property type="nucleotide sequence ID" value="NZ_KZ679040.1"/>
</dbReference>
<accession>A0A2P8QB18</accession>
<gene>
    <name evidence="1" type="ORF">C6Y14_09925</name>
</gene>
<organism evidence="1 2">
    <name type="scientific">Streptomyces dioscori</name>
    <dbReference type="NCBI Taxonomy" id="2109333"/>
    <lineage>
        <taxon>Bacteria</taxon>
        <taxon>Bacillati</taxon>
        <taxon>Actinomycetota</taxon>
        <taxon>Actinomycetes</taxon>
        <taxon>Kitasatosporales</taxon>
        <taxon>Streptomycetaceae</taxon>
        <taxon>Streptomyces</taxon>
        <taxon>Streptomyces aurantiacus group</taxon>
    </lineage>
</organism>
<comment type="caution">
    <text evidence="1">The sequence shown here is derived from an EMBL/GenBank/DDBJ whole genome shotgun (WGS) entry which is preliminary data.</text>
</comment>
<reference evidence="1 2" key="1">
    <citation type="submission" date="2018-03" db="EMBL/GenBank/DDBJ databases">
        <title>Streptomyces dioscori sp. nov., a novel endophytic actinobacterium isolated from bulbil of Dioscorea bulbifera L.</title>
        <authorList>
            <person name="Zhikuan W."/>
        </authorList>
    </citation>
    <scope>NUCLEOTIDE SEQUENCE [LARGE SCALE GENOMIC DNA]</scope>
    <source>
        <strain evidence="1 2">A217</strain>
    </source>
</reference>